<sequence>MPFSTEANYSKVISVKYQQIFFSFDTGYCQVVYIMSEYLYRTNKCKFDVSVDSLIS</sequence>
<accession>A0A0L8GKF3</accession>
<protein>
    <submittedName>
        <fullName evidence="1">Uncharacterized protein</fullName>
    </submittedName>
</protein>
<dbReference type="EMBL" id="KQ421485">
    <property type="protein sequence ID" value="KOF77344.1"/>
    <property type="molecule type" value="Genomic_DNA"/>
</dbReference>
<proteinExistence type="predicted"/>
<organism evidence="1">
    <name type="scientific">Octopus bimaculoides</name>
    <name type="common">California two-spotted octopus</name>
    <dbReference type="NCBI Taxonomy" id="37653"/>
    <lineage>
        <taxon>Eukaryota</taxon>
        <taxon>Metazoa</taxon>
        <taxon>Spiralia</taxon>
        <taxon>Lophotrochozoa</taxon>
        <taxon>Mollusca</taxon>
        <taxon>Cephalopoda</taxon>
        <taxon>Coleoidea</taxon>
        <taxon>Octopodiformes</taxon>
        <taxon>Octopoda</taxon>
        <taxon>Incirrata</taxon>
        <taxon>Octopodidae</taxon>
        <taxon>Octopus</taxon>
    </lineage>
</organism>
<evidence type="ECO:0000313" key="1">
    <source>
        <dbReference type="EMBL" id="KOF77344.1"/>
    </source>
</evidence>
<dbReference type="AlphaFoldDB" id="A0A0L8GKF3"/>
<reference evidence="1" key="1">
    <citation type="submission" date="2015-07" db="EMBL/GenBank/DDBJ databases">
        <title>MeaNS - Measles Nucleotide Surveillance Program.</title>
        <authorList>
            <person name="Tran T."/>
            <person name="Druce J."/>
        </authorList>
    </citation>
    <scope>NUCLEOTIDE SEQUENCE</scope>
    <source>
        <strain evidence="1">UCB-OBI-ISO-001</strain>
        <tissue evidence="1">Gonad</tissue>
    </source>
</reference>
<gene>
    <name evidence="1" type="ORF">OCBIM_22032220mg</name>
</gene>
<name>A0A0L8GKF3_OCTBM</name>